<keyword evidence="3" id="KW-1185">Reference proteome</keyword>
<proteinExistence type="predicted"/>
<sequence length="351" mass="37711">MEDFMDELIGLLEDKKEEVRVEASTAVAGLTGSVDGKKLLQTSGSKLFPVLLRLLHDESAKVTAQVYATLVNLSLDEGACRQLLTLGVVERVMEILRGSSKTGGDASGDLQLTAKLLSNLTLHQEAIEQLLQKGKGPLEGYFVSWIVSAIVTEDRVKRDEREYFAGVLTNVSQDKVGRAALLDSSGANLKVLSEEVGPSKAQSALRRESLCRVFRNVFMGCVKDGTVPLVIDSGAIDTSVGLLIGSLGSEERKALDTAVPSLALGEDGGAAGGLTVACRRALLEGILCLAEEEEARKVLWKGKVPEILQKLYENETDEEVNEILERCADIFISNQGSDGEDDAVGTVEEMD</sequence>
<evidence type="ECO:0000313" key="2">
    <source>
        <dbReference type="EMBL" id="WZN64763.1"/>
    </source>
</evidence>
<dbReference type="PANTHER" id="PTHR13387">
    <property type="entry name" value="PROTEIN HGH1 HOMOLOG"/>
    <property type="match status" value="1"/>
</dbReference>
<accession>A0AAX4PEZ6</accession>
<dbReference type="Pfam" id="PF04064">
    <property type="entry name" value="DUF384"/>
    <property type="match status" value="1"/>
</dbReference>
<dbReference type="PANTHER" id="PTHR13387:SF9">
    <property type="entry name" value="PROTEIN HGH1 HOMOLOG"/>
    <property type="match status" value="1"/>
</dbReference>
<dbReference type="EMBL" id="CP151510">
    <property type="protein sequence ID" value="WZN64763.1"/>
    <property type="molecule type" value="Genomic_DNA"/>
</dbReference>
<dbReference type="SUPFAM" id="SSF48371">
    <property type="entry name" value="ARM repeat"/>
    <property type="match status" value="1"/>
</dbReference>
<dbReference type="InterPro" id="IPR007206">
    <property type="entry name" value="Protein_HGH1_C"/>
</dbReference>
<evidence type="ECO:0000313" key="3">
    <source>
        <dbReference type="Proteomes" id="UP001472866"/>
    </source>
</evidence>
<dbReference type="Gene3D" id="1.25.10.10">
    <property type="entry name" value="Leucine-rich Repeat Variant"/>
    <property type="match status" value="1"/>
</dbReference>
<dbReference type="AlphaFoldDB" id="A0AAX4PEZ6"/>
<dbReference type="InterPro" id="IPR016024">
    <property type="entry name" value="ARM-type_fold"/>
</dbReference>
<protein>
    <submittedName>
        <fullName evidence="2">DUF384 domain-containing protein</fullName>
    </submittedName>
</protein>
<organism evidence="2 3">
    <name type="scientific">Chloropicon roscoffensis</name>
    <dbReference type="NCBI Taxonomy" id="1461544"/>
    <lineage>
        <taxon>Eukaryota</taxon>
        <taxon>Viridiplantae</taxon>
        <taxon>Chlorophyta</taxon>
        <taxon>Chloropicophyceae</taxon>
        <taxon>Chloropicales</taxon>
        <taxon>Chloropicaceae</taxon>
        <taxon>Chloropicon</taxon>
    </lineage>
</organism>
<reference evidence="2 3" key="1">
    <citation type="submission" date="2024-03" db="EMBL/GenBank/DDBJ databases">
        <title>Complete genome sequence of the green alga Chloropicon roscoffensis RCC1871.</title>
        <authorList>
            <person name="Lemieux C."/>
            <person name="Pombert J.-F."/>
            <person name="Otis C."/>
            <person name="Turmel M."/>
        </authorList>
    </citation>
    <scope>NUCLEOTIDE SEQUENCE [LARGE SCALE GENOMIC DNA]</scope>
    <source>
        <strain evidence="2 3">RCC1871</strain>
    </source>
</reference>
<gene>
    <name evidence="2" type="ORF">HKI87_10g63200</name>
</gene>
<dbReference type="InterPro" id="IPR039717">
    <property type="entry name" value="Hgh1"/>
</dbReference>
<dbReference type="InterPro" id="IPR011989">
    <property type="entry name" value="ARM-like"/>
</dbReference>
<evidence type="ECO:0000259" key="1">
    <source>
        <dbReference type="Pfam" id="PF04064"/>
    </source>
</evidence>
<name>A0AAX4PEZ6_9CHLO</name>
<feature type="domain" description="Protein HGH1 C-terminal" evidence="1">
    <location>
        <begin position="286"/>
        <end position="334"/>
    </location>
</feature>
<dbReference type="Proteomes" id="UP001472866">
    <property type="component" value="Chromosome 10"/>
</dbReference>